<comment type="subcellular location">
    <subcellularLocation>
        <location evidence="1">Cell membrane</location>
        <topology evidence="1">Multi-pass membrane protein</topology>
    </subcellularLocation>
</comment>
<dbReference type="Gene3D" id="6.10.340.10">
    <property type="match status" value="1"/>
</dbReference>
<feature type="transmembrane region" description="Helical" evidence="6">
    <location>
        <begin position="12"/>
        <end position="33"/>
    </location>
</feature>
<dbReference type="Pfam" id="PF06580">
    <property type="entry name" value="His_kinase"/>
    <property type="match status" value="1"/>
</dbReference>
<dbReference type="InterPro" id="IPR036890">
    <property type="entry name" value="HATPase_C_sf"/>
</dbReference>
<accession>A0A9X1WRD5</accession>
<evidence type="ECO:0000256" key="5">
    <source>
        <dbReference type="ARBA" id="ARBA00023136"/>
    </source>
</evidence>
<evidence type="ECO:0000256" key="2">
    <source>
        <dbReference type="ARBA" id="ARBA00022475"/>
    </source>
</evidence>
<keyword evidence="9" id="KW-1185">Reference proteome</keyword>
<feature type="domain" description="HAMP" evidence="7">
    <location>
        <begin position="305"/>
        <end position="357"/>
    </location>
</feature>
<keyword evidence="4" id="KW-0808">Transferase</keyword>
<dbReference type="SUPFAM" id="SSF55874">
    <property type="entry name" value="ATPase domain of HSP90 chaperone/DNA topoisomerase II/histidine kinase"/>
    <property type="match status" value="1"/>
</dbReference>
<evidence type="ECO:0000256" key="3">
    <source>
        <dbReference type="ARBA" id="ARBA00022553"/>
    </source>
</evidence>
<dbReference type="GO" id="GO:0005886">
    <property type="term" value="C:plasma membrane"/>
    <property type="evidence" value="ECO:0007669"/>
    <property type="project" value="UniProtKB-SubCell"/>
</dbReference>
<evidence type="ECO:0000313" key="9">
    <source>
        <dbReference type="Proteomes" id="UP001139347"/>
    </source>
</evidence>
<dbReference type="Pfam" id="PF00672">
    <property type="entry name" value="HAMP"/>
    <property type="match status" value="1"/>
</dbReference>
<keyword evidence="8" id="KW-0418">Kinase</keyword>
<dbReference type="PROSITE" id="PS50885">
    <property type="entry name" value="HAMP"/>
    <property type="match status" value="1"/>
</dbReference>
<protein>
    <submittedName>
        <fullName evidence="8">Histidine kinase</fullName>
    </submittedName>
</protein>
<dbReference type="GO" id="GO:0000155">
    <property type="term" value="F:phosphorelay sensor kinase activity"/>
    <property type="evidence" value="ECO:0007669"/>
    <property type="project" value="InterPro"/>
</dbReference>
<evidence type="ECO:0000256" key="6">
    <source>
        <dbReference type="SAM" id="Phobius"/>
    </source>
</evidence>
<sequence length="581" mass="67275">MHGIRRSSPIFLRLILAFIMILTPLFLIMLTFVNNGKEDLKNKISESILASNMNVLHLLEIESERILRLLPEFVLDKDLLILAANGNELDDYEKVEKIQSIQRRLKLVKQSSPFISEVKTYIPSINRTISSSEYFTSINAPEYEAMVKLYTHEGSLVSWDGRLWIRFRYGGAQNNRPLFVQSVELSLPELRNLLSDTPQSVGISTELAGFFEGSFVSTGIDPKRTIWLQNHLHQWKATEGIEYVTYQKERYMLAYRLSPTLGMYMVTFIPESSLLGELRKYEIKLWILFAVSLILIVLFSYSIYRIIHKPLKKLVIAFKRTKTGQLQPIEVPRRNDEFAYLYQGYNDMVERLDELISEVYHQKIISQRHELKRLQSQINPHFLYNCLFVLNQLILSEDIETAYRFSLSVGQYFQLMTRDGADEIPLVTEMNHSQTYVNIQKICFMDRVDVTFPEQISFSQSLAVPRLIVQPVIENAYKYAFSNKHSGGKLFIHVNEDDTHIMIHVEDNGDLLTDDDISQLQEQVLRTPGTNEDISGLNNVHRRIRIKFGPDSGIKLGRSGLGGLWVRLRFKKEPIPELRGD</sequence>
<keyword evidence="3" id="KW-0597">Phosphoprotein</keyword>
<dbReference type="InterPro" id="IPR003660">
    <property type="entry name" value="HAMP_dom"/>
</dbReference>
<evidence type="ECO:0000256" key="4">
    <source>
        <dbReference type="ARBA" id="ARBA00022679"/>
    </source>
</evidence>
<dbReference type="Proteomes" id="UP001139347">
    <property type="component" value="Unassembled WGS sequence"/>
</dbReference>
<dbReference type="PANTHER" id="PTHR34220:SF7">
    <property type="entry name" value="SENSOR HISTIDINE KINASE YPDA"/>
    <property type="match status" value="1"/>
</dbReference>
<dbReference type="SUPFAM" id="SSF158472">
    <property type="entry name" value="HAMP domain-like"/>
    <property type="match status" value="1"/>
</dbReference>
<organism evidence="8 9">
    <name type="scientific">Paenibacillus mangrovi</name>
    <dbReference type="NCBI Taxonomy" id="2931978"/>
    <lineage>
        <taxon>Bacteria</taxon>
        <taxon>Bacillati</taxon>
        <taxon>Bacillota</taxon>
        <taxon>Bacilli</taxon>
        <taxon>Bacillales</taxon>
        <taxon>Paenibacillaceae</taxon>
        <taxon>Paenibacillus</taxon>
    </lineage>
</organism>
<name>A0A9X1WRD5_9BACL</name>
<keyword evidence="2" id="KW-1003">Cell membrane</keyword>
<dbReference type="RefSeq" id="WP_244727604.1">
    <property type="nucleotide sequence ID" value="NZ_JALIRP010000007.1"/>
</dbReference>
<keyword evidence="6" id="KW-1133">Transmembrane helix</keyword>
<feature type="transmembrane region" description="Helical" evidence="6">
    <location>
        <begin position="285"/>
        <end position="304"/>
    </location>
</feature>
<dbReference type="Gene3D" id="3.30.565.10">
    <property type="entry name" value="Histidine kinase-like ATPase, C-terminal domain"/>
    <property type="match status" value="1"/>
</dbReference>
<evidence type="ECO:0000313" key="8">
    <source>
        <dbReference type="EMBL" id="MCJ8013643.1"/>
    </source>
</evidence>
<dbReference type="CDD" id="cd06225">
    <property type="entry name" value="HAMP"/>
    <property type="match status" value="1"/>
</dbReference>
<keyword evidence="5 6" id="KW-0472">Membrane</keyword>
<dbReference type="SMART" id="SM00304">
    <property type="entry name" value="HAMP"/>
    <property type="match status" value="1"/>
</dbReference>
<dbReference type="InterPro" id="IPR010559">
    <property type="entry name" value="Sig_transdc_His_kin_internal"/>
</dbReference>
<keyword evidence="6" id="KW-0812">Transmembrane</keyword>
<dbReference type="EMBL" id="JALIRP010000007">
    <property type="protein sequence ID" value="MCJ8013643.1"/>
    <property type="molecule type" value="Genomic_DNA"/>
</dbReference>
<dbReference type="AlphaFoldDB" id="A0A9X1WRD5"/>
<reference evidence="8" key="1">
    <citation type="submission" date="2022-04" db="EMBL/GenBank/DDBJ databases">
        <title>Paenibacillus mangrovi sp. nov., a novel endophytic bacterium isolated from bark of Kandelia candel.</title>
        <authorList>
            <person name="Tuo L."/>
        </authorList>
    </citation>
    <scope>NUCLEOTIDE SEQUENCE</scope>
    <source>
        <strain evidence="8">KQZ6P-2</strain>
    </source>
</reference>
<evidence type="ECO:0000256" key="1">
    <source>
        <dbReference type="ARBA" id="ARBA00004651"/>
    </source>
</evidence>
<dbReference type="InterPro" id="IPR050640">
    <property type="entry name" value="Bact_2-comp_sensor_kinase"/>
</dbReference>
<gene>
    <name evidence="8" type="ORF">MUG84_18115</name>
</gene>
<evidence type="ECO:0000259" key="7">
    <source>
        <dbReference type="PROSITE" id="PS50885"/>
    </source>
</evidence>
<comment type="caution">
    <text evidence="8">The sequence shown here is derived from an EMBL/GenBank/DDBJ whole genome shotgun (WGS) entry which is preliminary data.</text>
</comment>
<dbReference type="PANTHER" id="PTHR34220">
    <property type="entry name" value="SENSOR HISTIDINE KINASE YPDA"/>
    <property type="match status" value="1"/>
</dbReference>
<proteinExistence type="predicted"/>